<name>A0A2U3DY32_PURLI</name>
<accession>A0A2U3DY32</accession>
<dbReference type="InterPro" id="IPR045518">
    <property type="entry name" value="2EXR"/>
</dbReference>
<feature type="domain" description="2EXR" evidence="1">
    <location>
        <begin position="40"/>
        <end position="131"/>
    </location>
</feature>
<dbReference type="AlphaFoldDB" id="A0A2U3DY32"/>
<protein>
    <recommendedName>
        <fullName evidence="1">2EXR domain-containing protein</fullName>
    </recommendedName>
</protein>
<evidence type="ECO:0000313" key="3">
    <source>
        <dbReference type="Proteomes" id="UP000245956"/>
    </source>
</evidence>
<proteinExistence type="predicted"/>
<dbReference type="Proteomes" id="UP000245956">
    <property type="component" value="Unassembled WGS sequence"/>
</dbReference>
<gene>
    <name evidence="2" type="ORF">PCL_04331</name>
</gene>
<evidence type="ECO:0000259" key="1">
    <source>
        <dbReference type="Pfam" id="PF20150"/>
    </source>
</evidence>
<reference evidence="2 3" key="1">
    <citation type="journal article" date="2016" name="Front. Microbiol.">
        <title>Genome and transcriptome sequences reveal the specific parasitism of the nematophagous Purpureocillium lilacinum 36-1.</title>
        <authorList>
            <person name="Xie J."/>
            <person name="Li S."/>
            <person name="Mo C."/>
            <person name="Xiao X."/>
            <person name="Peng D."/>
            <person name="Wang G."/>
            <person name="Xiao Y."/>
        </authorList>
    </citation>
    <scope>NUCLEOTIDE SEQUENCE [LARGE SCALE GENOMIC DNA]</scope>
    <source>
        <strain evidence="2 3">36-1</strain>
    </source>
</reference>
<organism evidence="2 3">
    <name type="scientific">Purpureocillium lilacinum</name>
    <name type="common">Paecilomyces lilacinus</name>
    <dbReference type="NCBI Taxonomy" id="33203"/>
    <lineage>
        <taxon>Eukaryota</taxon>
        <taxon>Fungi</taxon>
        <taxon>Dikarya</taxon>
        <taxon>Ascomycota</taxon>
        <taxon>Pezizomycotina</taxon>
        <taxon>Sordariomycetes</taxon>
        <taxon>Hypocreomycetidae</taxon>
        <taxon>Hypocreales</taxon>
        <taxon>Ophiocordycipitaceae</taxon>
        <taxon>Purpureocillium</taxon>
    </lineage>
</organism>
<dbReference type="PANTHER" id="PTHR35910:SF1">
    <property type="entry name" value="2EXR DOMAIN-CONTAINING PROTEIN"/>
    <property type="match status" value="1"/>
</dbReference>
<evidence type="ECO:0000313" key="2">
    <source>
        <dbReference type="EMBL" id="PWI67169.1"/>
    </source>
</evidence>
<comment type="caution">
    <text evidence="2">The sequence shown here is derived from an EMBL/GenBank/DDBJ whole genome shotgun (WGS) entry which is preliminary data.</text>
</comment>
<sequence>MASIGDPANFDDPASTLHIDPQFDLNYVSQRCIHVPMATFERFPLLPLELRQRVWELTVELRVVEVRFKMDYDDSPDGKPKVLHVTSSTPVPATLHACREARTHGLSMYQRAFTIGAEPRYVWVNYEMDTISVGDTSLSLIDAEKLLIRRLRTERAGIGVFETHTQGDGMSASFMRIG</sequence>
<dbReference type="PANTHER" id="PTHR35910">
    <property type="entry name" value="2EXR DOMAIN-CONTAINING PROTEIN"/>
    <property type="match status" value="1"/>
</dbReference>
<dbReference type="Pfam" id="PF20150">
    <property type="entry name" value="2EXR"/>
    <property type="match status" value="1"/>
</dbReference>
<dbReference type="EMBL" id="LCWV01000020">
    <property type="protein sequence ID" value="PWI67169.1"/>
    <property type="molecule type" value="Genomic_DNA"/>
</dbReference>